<reference evidence="2 3" key="1">
    <citation type="submission" date="2016-07" db="EMBL/GenBank/DDBJ databases">
        <title>Complete genome sequence of the Lentzea guizhouensis DHS C013.</title>
        <authorList>
            <person name="Cao C."/>
        </authorList>
    </citation>
    <scope>NUCLEOTIDE SEQUENCE [LARGE SCALE GENOMIC DNA]</scope>
    <source>
        <strain evidence="2 3">DHS C013</strain>
    </source>
</reference>
<evidence type="ECO:0000313" key="2">
    <source>
        <dbReference type="EMBL" id="ANZ37015.1"/>
    </source>
</evidence>
<dbReference type="InterPro" id="IPR036390">
    <property type="entry name" value="WH_DNA-bd_sf"/>
</dbReference>
<dbReference type="EMBL" id="CP016793">
    <property type="protein sequence ID" value="ANZ37015.1"/>
    <property type="molecule type" value="Genomic_DNA"/>
</dbReference>
<dbReference type="STRING" id="1586287.BBK82_13990"/>
<dbReference type="SMART" id="SM00347">
    <property type="entry name" value="HTH_MARR"/>
    <property type="match status" value="1"/>
</dbReference>
<dbReference type="Proteomes" id="UP000093053">
    <property type="component" value="Chromosome"/>
</dbReference>
<protein>
    <submittedName>
        <fullName evidence="2">MarR family transcriptional regulator</fullName>
    </submittedName>
</protein>
<gene>
    <name evidence="2" type="ORF">BBK82_13990</name>
</gene>
<dbReference type="PANTHER" id="PTHR33164:SF99">
    <property type="entry name" value="MARR FAMILY REGULATORY PROTEIN"/>
    <property type="match status" value="1"/>
</dbReference>
<evidence type="ECO:0000313" key="3">
    <source>
        <dbReference type="Proteomes" id="UP000093053"/>
    </source>
</evidence>
<keyword evidence="3" id="KW-1185">Reference proteome</keyword>
<organism evidence="2 3">
    <name type="scientific">Lentzea guizhouensis</name>
    <dbReference type="NCBI Taxonomy" id="1586287"/>
    <lineage>
        <taxon>Bacteria</taxon>
        <taxon>Bacillati</taxon>
        <taxon>Actinomycetota</taxon>
        <taxon>Actinomycetes</taxon>
        <taxon>Pseudonocardiales</taxon>
        <taxon>Pseudonocardiaceae</taxon>
        <taxon>Lentzea</taxon>
    </lineage>
</organism>
<dbReference type="PANTHER" id="PTHR33164">
    <property type="entry name" value="TRANSCRIPTIONAL REGULATOR, MARR FAMILY"/>
    <property type="match status" value="1"/>
</dbReference>
<sequence length="153" mass="16593">MSVTALAPLSSDELELWRSLGRLVHALPRALEDDMSRTGVTMTEFAVLLLLSEAPDRRLRMSALAAQAGLTASRITRVVDGLGKHGLVQKERHGEDARGNDAILTDEGLRVMKAAQPAHLASARNRVLDRIPSELLPELARTVTALADALNDR</sequence>
<dbReference type="Pfam" id="PF12802">
    <property type="entry name" value="MarR_2"/>
    <property type="match status" value="1"/>
</dbReference>
<accession>A0A1B2HH20</accession>
<dbReference type="PROSITE" id="PS50995">
    <property type="entry name" value="HTH_MARR_2"/>
    <property type="match status" value="1"/>
</dbReference>
<dbReference type="InterPro" id="IPR000835">
    <property type="entry name" value="HTH_MarR-typ"/>
</dbReference>
<dbReference type="SUPFAM" id="SSF46785">
    <property type="entry name" value="Winged helix' DNA-binding domain"/>
    <property type="match status" value="1"/>
</dbReference>
<dbReference type="InterPro" id="IPR039422">
    <property type="entry name" value="MarR/SlyA-like"/>
</dbReference>
<proteinExistence type="predicted"/>
<dbReference type="KEGG" id="led:BBK82_13990"/>
<dbReference type="GO" id="GO:0006950">
    <property type="term" value="P:response to stress"/>
    <property type="evidence" value="ECO:0007669"/>
    <property type="project" value="TreeGrafter"/>
</dbReference>
<feature type="domain" description="HTH marR-type" evidence="1">
    <location>
        <begin position="13"/>
        <end position="151"/>
    </location>
</feature>
<dbReference type="InterPro" id="IPR036388">
    <property type="entry name" value="WH-like_DNA-bd_sf"/>
</dbReference>
<dbReference type="Gene3D" id="1.10.10.10">
    <property type="entry name" value="Winged helix-like DNA-binding domain superfamily/Winged helix DNA-binding domain"/>
    <property type="match status" value="1"/>
</dbReference>
<name>A0A1B2HH20_9PSEU</name>
<dbReference type="AlphaFoldDB" id="A0A1B2HH20"/>
<dbReference type="GO" id="GO:0003700">
    <property type="term" value="F:DNA-binding transcription factor activity"/>
    <property type="evidence" value="ECO:0007669"/>
    <property type="project" value="InterPro"/>
</dbReference>
<evidence type="ECO:0000259" key="1">
    <source>
        <dbReference type="PROSITE" id="PS50995"/>
    </source>
</evidence>
<dbReference type="OrthoDB" id="3254910at2"/>